<keyword evidence="4 6" id="KW-1133">Transmembrane helix</keyword>
<feature type="transmembrane region" description="Helical" evidence="6">
    <location>
        <begin position="535"/>
        <end position="557"/>
    </location>
</feature>
<keyword evidence="9" id="KW-1185">Reference proteome</keyword>
<feature type="domain" description="ABC3 transporter permease C-terminal" evidence="7">
    <location>
        <begin position="60"/>
        <end position="179"/>
    </location>
</feature>
<dbReference type="InterPro" id="IPR052536">
    <property type="entry name" value="ABC-4_Integral_Memb_Prot"/>
</dbReference>
<feature type="transmembrane region" description="Helical" evidence="6">
    <location>
        <begin position="103"/>
        <end position="126"/>
    </location>
</feature>
<comment type="similarity">
    <text evidence="6">Belongs to the ABC-4 integral membrane protein family.</text>
</comment>
<dbReference type="Pfam" id="PF02687">
    <property type="entry name" value="FtsX"/>
    <property type="match status" value="1"/>
</dbReference>
<feature type="transmembrane region" description="Helical" evidence="6">
    <location>
        <begin position="482"/>
        <end position="504"/>
    </location>
</feature>
<keyword evidence="2 6" id="KW-1003">Cell membrane</keyword>
<evidence type="ECO:0000313" key="8">
    <source>
        <dbReference type="EMBL" id="MFC6165511.1"/>
    </source>
</evidence>
<sequence length="597" mass="66343">MLTKLAMTGFKNRWRDYLVLFSGLIMSSAIFYMFEALATNQSFLKENTGIGLVGIIFQFGSVLLTIITLVYIGYANSFLLSMRKRDYGLFMLVGARKGKIGQLIWLETLLVGIVATLAGILFGTLLTMGISQLLISSLGLTLHHLAAWYFPAALKTLLLYVGLFLLAGLFNLIALTKTPALKLLHSNDQPNRPQLKPVWQGIQIIGGTLLIAVGYWSMANLDKLQMLGIAIALVTIVMGTYFLFNAIFVGLIVWLKHFAIAHRGLNNFTLSQLSFRIHNYTKILSIVALLFALALGAITTGMGFHRQVPMMANASNAYDLALVNPTKTEQNQIKALKPKTQTNYHFKVAKKAVYYQASEFNTHPFTTLNMHGKNQLAFKAVTNSAKQLQKSQYSYQLGQLQTNGNQMKAAVFLTPSAYQKLAQPEKTLTVFATKDVTANLPAIKRLVKTAAKHDASYKVATNLGGRYGAYLQINSMYSGLQFMGFFLGVAFLAMLASCLMFKILSGAAADQHRYQMLDKLGTTQRQLTGAIRKEIAVLFILPGIVGVIHVLFGLQMFKFLMVTSPYTGIWLPFLIFAGLYLIYYLITVKIYQRIVLQ</sequence>
<accession>A0ABW1R9M7</accession>
<evidence type="ECO:0000256" key="3">
    <source>
        <dbReference type="ARBA" id="ARBA00022692"/>
    </source>
</evidence>
<keyword evidence="3 6" id="KW-0812">Transmembrane</keyword>
<comment type="subcellular location">
    <subcellularLocation>
        <location evidence="1 6">Cell membrane</location>
        <topology evidence="1 6">Multi-pass membrane protein</topology>
    </subcellularLocation>
</comment>
<reference evidence="9" key="1">
    <citation type="journal article" date="2019" name="Int. J. Syst. Evol. Microbiol.">
        <title>The Global Catalogue of Microorganisms (GCM) 10K type strain sequencing project: providing services to taxonomists for standard genome sequencing and annotation.</title>
        <authorList>
            <consortium name="The Broad Institute Genomics Platform"/>
            <consortium name="The Broad Institute Genome Sequencing Center for Infectious Disease"/>
            <person name="Wu L."/>
            <person name="Ma J."/>
        </authorList>
    </citation>
    <scope>NUCLEOTIDE SEQUENCE [LARGE SCALE GENOMIC DNA]</scope>
    <source>
        <strain evidence="9">CCM 8932</strain>
    </source>
</reference>
<dbReference type="InterPro" id="IPR027022">
    <property type="entry name" value="ABC_permease_BceB-typ"/>
</dbReference>
<feature type="transmembrane region" description="Helical" evidence="6">
    <location>
        <begin position="283"/>
        <end position="304"/>
    </location>
</feature>
<proteinExistence type="inferred from homology"/>
<feature type="transmembrane region" description="Helical" evidence="6">
    <location>
        <begin position="197"/>
        <end position="217"/>
    </location>
</feature>
<feature type="transmembrane region" description="Helical" evidence="6">
    <location>
        <begin position="17"/>
        <end position="38"/>
    </location>
</feature>
<evidence type="ECO:0000256" key="2">
    <source>
        <dbReference type="ARBA" id="ARBA00022475"/>
    </source>
</evidence>
<dbReference type="PANTHER" id="PTHR46795:SF3">
    <property type="entry name" value="ABC TRANSPORTER PERMEASE"/>
    <property type="match status" value="1"/>
</dbReference>
<dbReference type="PANTHER" id="PTHR46795">
    <property type="entry name" value="ABC TRANSPORTER PERMEASE-RELATED-RELATED"/>
    <property type="match status" value="1"/>
</dbReference>
<dbReference type="RefSeq" id="WP_137640652.1">
    <property type="nucleotide sequence ID" value="NZ_BJDK01000024.1"/>
</dbReference>
<name>A0ABW1R9M7_9LACO</name>
<feature type="transmembrane region" description="Helical" evidence="6">
    <location>
        <begin position="229"/>
        <end position="255"/>
    </location>
</feature>
<evidence type="ECO:0000259" key="7">
    <source>
        <dbReference type="Pfam" id="PF02687"/>
    </source>
</evidence>
<organism evidence="8 9">
    <name type="scientific">Lactiplantibacillus dongliensis</name>
    <dbReference type="NCBI Taxonomy" id="2559919"/>
    <lineage>
        <taxon>Bacteria</taxon>
        <taxon>Bacillati</taxon>
        <taxon>Bacillota</taxon>
        <taxon>Bacilli</taxon>
        <taxon>Lactobacillales</taxon>
        <taxon>Lactobacillaceae</taxon>
        <taxon>Lactiplantibacillus</taxon>
    </lineage>
</organism>
<evidence type="ECO:0000256" key="1">
    <source>
        <dbReference type="ARBA" id="ARBA00004651"/>
    </source>
</evidence>
<evidence type="ECO:0000313" key="9">
    <source>
        <dbReference type="Proteomes" id="UP001596253"/>
    </source>
</evidence>
<keyword evidence="5 6" id="KW-0472">Membrane</keyword>
<dbReference type="InterPro" id="IPR003838">
    <property type="entry name" value="ABC3_permease_C"/>
</dbReference>
<feature type="transmembrane region" description="Helical" evidence="6">
    <location>
        <begin position="50"/>
        <end position="74"/>
    </location>
</feature>
<comment type="caution">
    <text evidence="8">The sequence shown here is derived from an EMBL/GenBank/DDBJ whole genome shotgun (WGS) entry which is preliminary data.</text>
</comment>
<evidence type="ECO:0000256" key="5">
    <source>
        <dbReference type="ARBA" id="ARBA00023136"/>
    </source>
</evidence>
<dbReference type="PIRSF" id="PIRSF018968">
    <property type="entry name" value="ABC_permease_BceB"/>
    <property type="match status" value="1"/>
</dbReference>
<evidence type="ECO:0000256" key="4">
    <source>
        <dbReference type="ARBA" id="ARBA00022989"/>
    </source>
</evidence>
<protein>
    <submittedName>
        <fullName evidence="8">FtsX-like permease family protein</fullName>
    </submittedName>
</protein>
<evidence type="ECO:0000256" key="6">
    <source>
        <dbReference type="PIRNR" id="PIRNR018968"/>
    </source>
</evidence>
<feature type="transmembrane region" description="Helical" evidence="6">
    <location>
        <begin position="569"/>
        <end position="586"/>
    </location>
</feature>
<gene>
    <name evidence="8" type="ORF">ACFP3T_12590</name>
</gene>
<keyword evidence="6" id="KW-0813">Transport</keyword>
<dbReference type="EMBL" id="JBHSSD010000052">
    <property type="protein sequence ID" value="MFC6165511.1"/>
    <property type="molecule type" value="Genomic_DNA"/>
</dbReference>
<dbReference type="Proteomes" id="UP001596253">
    <property type="component" value="Unassembled WGS sequence"/>
</dbReference>